<evidence type="ECO:0000313" key="3">
    <source>
        <dbReference type="EMBL" id="EOY16798.1"/>
    </source>
</evidence>
<proteinExistence type="predicted"/>
<accession>A0A061FIS0</accession>
<dbReference type="HOGENOM" id="CLU_1418531_0_0_1"/>
<feature type="domain" description="RNase H type-1" evidence="2">
    <location>
        <begin position="57"/>
        <end position="178"/>
    </location>
</feature>
<dbReference type="SUPFAM" id="SSF53098">
    <property type="entry name" value="Ribonuclease H-like"/>
    <property type="match status" value="1"/>
</dbReference>
<dbReference type="InParanoid" id="A0A061FIS0"/>
<dbReference type="CDD" id="cd06222">
    <property type="entry name" value="RNase_H_like"/>
    <property type="match status" value="1"/>
</dbReference>
<dbReference type="GO" id="GO:0004523">
    <property type="term" value="F:RNA-DNA hybrid ribonuclease activity"/>
    <property type="evidence" value="ECO:0007669"/>
    <property type="project" value="InterPro"/>
</dbReference>
<dbReference type="InterPro" id="IPR053151">
    <property type="entry name" value="RNase_H-like"/>
</dbReference>
<protein>
    <recommendedName>
        <fullName evidence="2">RNase H type-1 domain-containing protein</fullName>
    </recommendedName>
</protein>
<dbReference type="GO" id="GO:0003676">
    <property type="term" value="F:nucleic acid binding"/>
    <property type="evidence" value="ECO:0007669"/>
    <property type="project" value="InterPro"/>
</dbReference>
<keyword evidence="1" id="KW-1133">Transmembrane helix</keyword>
<dbReference type="PANTHER" id="PTHR47723:SF19">
    <property type="entry name" value="POLYNUCLEOTIDYL TRANSFERASE, RIBONUCLEASE H-LIKE SUPERFAMILY PROTEIN"/>
    <property type="match status" value="1"/>
</dbReference>
<reference evidence="3 4" key="1">
    <citation type="journal article" date="2013" name="Genome Biol.">
        <title>The genome sequence of the most widely cultivated cacao type and its use to identify candidate genes regulating pod color.</title>
        <authorList>
            <person name="Motamayor J.C."/>
            <person name="Mockaitis K."/>
            <person name="Schmutz J."/>
            <person name="Haiminen N."/>
            <person name="Iii D.L."/>
            <person name="Cornejo O."/>
            <person name="Findley S.D."/>
            <person name="Zheng P."/>
            <person name="Utro F."/>
            <person name="Royaert S."/>
            <person name="Saski C."/>
            <person name="Jenkins J."/>
            <person name="Podicheti R."/>
            <person name="Zhao M."/>
            <person name="Scheffler B.E."/>
            <person name="Stack J.C."/>
            <person name="Feltus F.A."/>
            <person name="Mustiga G.M."/>
            <person name="Amores F."/>
            <person name="Phillips W."/>
            <person name="Marelli J.P."/>
            <person name="May G.D."/>
            <person name="Shapiro H."/>
            <person name="Ma J."/>
            <person name="Bustamante C.D."/>
            <person name="Schnell R.J."/>
            <person name="Main D."/>
            <person name="Gilbert D."/>
            <person name="Parida L."/>
            <person name="Kuhn D.N."/>
        </authorList>
    </citation>
    <scope>NUCLEOTIDE SEQUENCE [LARGE SCALE GENOMIC DNA]</scope>
    <source>
        <strain evidence="4">cv. Matina 1-6</strain>
    </source>
</reference>
<dbReference type="Gene3D" id="3.30.420.10">
    <property type="entry name" value="Ribonuclease H-like superfamily/Ribonuclease H"/>
    <property type="match status" value="1"/>
</dbReference>
<feature type="transmembrane region" description="Helical" evidence="1">
    <location>
        <begin position="12"/>
        <end position="31"/>
    </location>
</feature>
<organism evidence="3 4">
    <name type="scientific">Theobroma cacao</name>
    <name type="common">Cacao</name>
    <name type="synonym">Cocoa</name>
    <dbReference type="NCBI Taxonomy" id="3641"/>
    <lineage>
        <taxon>Eukaryota</taxon>
        <taxon>Viridiplantae</taxon>
        <taxon>Streptophyta</taxon>
        <taxon>Embryophyta</taxon>
        <taxon>Tracheophyta</taxon>
        <taxon>Spermatophyta</taxon>
        <taxon>Magnoliopsida</taxon>
        <taxon>eudicotyledons</taxon>
        <taxon>Gunneridae</taxon>
        <taxon>Pentapetalae</taxon>
        <taxon>rosids</taxon>
        <taxon>malvids</taxon>
        <taxon>Malvales</taxon>
        <taxon>Malvaceae</taxon>
        <taxon>Byttnerioideae</taxon>
        <taxon>Theobroma</taxon>
    </lineage>
</organism>
<evidence type="ECO:0000259" key="2">
    <source>
        <dbReference type="Pfam" id="PF13456"/>
    </source>
</evidence>
<dbReference type="InterPro" id="IPR036397">
    <property type="entry name" value="RNaseH_sf"/>
</dbReference>
<dbReference type="InterPro" id="IPR044730">
    <property type="entry name" value="RNase_H-like_dom_plant"/>
</dbReference>
<dbReference type="Gramene" id="EOY16798">
    <property type="protein sequence ID" value="EOY16798"/>
    <property type="gene ID" value="TCM_035679"/>
</dbReference>
<dbReference type="PANTHER" id="PTHR47723">
    <property type="entry name" value="OS05G0353850 PROTEIN"/>
    <property type="match status" value="1"/>
</dbReference>
<dbReference type="InterPro" id="IPR002156">
    <property type="entry name" value="RNaseH_domain"/>
</dbReference>
<name>A0A061FIS0_THECC</name>
<dbReference type="Pfam" id="PF13456">
    <property type="entry name" value="RVT_3"/>
    <property type="match status" value="1"/>
</dbReference>
<dbReference type="OMA" id="ANWMATH"/>
<dbReference type="InterPro" id="IPR012337">
    <property type="entry name" value="RNaseH-like_sf"/>
</dbReference>
<dbReference type="eggNOG" id="KOG1075">
    <property type="taxonomic scope" value="Eukaryota"/>
</dbReference>
<dbReference type="EMBL" id="CM001886">
    <property type="protein sequence ID" value="EOY16798.1"/>
    <property type="molecule type" value="Genomic_DNA"/>
</dbReference>
<gene>
    <name evidence="3" type="ORF">TCM_035679</name>
</gene>
<keyword evidence="4" id="KW-1185">Reference proteome</keyword>
<sequence>MDNVRSVDILAGIPWSIIFMYSLWLICLGFLRREHDAVKKEILISWELPKHLYVKLNVDGSARGQPEMATVGGVITDEVGNWLLGFNYKIGISCSLQVELWALYWGLTLCWDKGFRKVQVESDSLLAVQKISNQSLQPKQNAGLLKCIRELFQRSWDCTLTHIHREANQCANWMATHHENLPLGLHIMILHHLVLVQFYLQIV</sequence>
<evidence type="ECO:0000256" key="1">
    <source>
        <dbReference type="SAM" id="Phobius"/>
    </source>
</evidence>
<evidence type="ECO:0000313" key="4">
    <source>
        <dbReference type="Proteomes" id="UP000026915"/>
    </source>
</evidence>
<keyword evidence="1" id="KW-0812">Transmembrane</keyword>
<keyword evidence="1" id="KW-0472">Membrane</keyword>
<dbReference type="AlphaFoldDB" id="A0A061FIS0"/>
<dbReference type="Proteomes" id="UP000026915">
    <property type="component" value="Chromosome 8"/>
</dbReference>